<feature type="region of interest" description="Disordered" evidence="1">
    <location>
        <begin position="1"/>
        <end position="24"/>
    </location>
</feature>
<accession>A0ABW3UIQ3</accession>
<organism evidence="2 3">
    <name type="scientific">Paenibacillus vulneris</name>
    <dbReference type="NCBI Taxonomy" id="1133364"/>
    <lineage>
        <taxon>Bacteria</taxon>
        <taxon>Bacillati</taxon>
        <taxon>Bacillota</taxon>
        <taxon>Bacilli</taxon>
        <taxon>Bacillales</taxon>
        <taxon>Paenibacillaceae</taxon>
        <taxon>Paenibacillus</taxon>
    </lineage>
</organism>
<proteinExistence type="predicted"/>
<dbReference type="Proteomes" id="UP001597180">
    <property type="component" value="Unassembled WGS sequence"/>
</dbReference>
<dbReference type="RefSeq" id="WP_345587263.1">
    <property type="nucleotide sequence ID" value="NZ_BAABJG010000006.1"/>
</dbReference>
<comment type="caution">
    <text evidence="2">The sequence shown here is derived from an EMBL/GenBank/DDBJ whole genome shotgun (WGS) entry which is preliminary data.</text>
</comment>
<name>A0ABW3UIQ3_9BACL</name>
<evidence type="ECO:0000313" key="3">
    <source>
        <dbReference type="Proteomes" id="UP001597180"/>
    </source>
</evidence>
<reference evidence="3" key="1">
    <citation type="journal article" date="2019" name="Int. J. Syst. Evol. Microbiol.">
        <title>The Global Catalogue of Microorganisms (GCM) 10K type strain sequencing project: providing services to taxonomists for standard genome sequencing and annotation.</title>
        <authorList>
            <consortium name="The Broad Institute Genomics Platform"/>
            <consortium name="The Broad Institute Genome Sequencing Center for Infectious Disease"/>
            <person name="Wu L."/>
            <person name="Ma J."/>
        </authorList>
    </citation>
    <scope>NUCLEOTIDE SEQUENCE [LARGE SCALE GENOMIC DNA]</scope>
    <source>
        <strain evidence="3">CCUG 53270</strain>
    </source>
</reference>
<protein>
    <submittedName>
        <fullName evidence="2">Uncharacterized protein</fullName>
    </submittedName>
</protein>
<evidence type="ECO:0000256" key="1">
    <source>
        <dbReference type="SAM" id="MobiDB-lite"/>
    </source>
</evidence>
<sequence length="95" mass="11711">MSRSRKHAPVWTDHHTPGTRWAKRQANKAVRRYTYDLPNGKGYRKVYNPWNICDYRFFKTKQQAIYEWVISPCLCNRRMSEEEAIRSWLKWYVRK</sequence>
<gene>
    <name evidence="2" type="ORF">ACFQ4B_11190</name>
</gene>
<dbReference type="EMBL" id="JBHTLU010000013">
    <property type="protein sequence ID" value="MFD1220688.1"/>
    <property type="molecule type" value="Genomic_DNA"/>
</dbReference>
<evidence type="ECO:0000313" key="2">
    <source>
        <dbReference type="EMBL" id="MFD1220688.1"/>
    </source>
</evidence>
<keyword evidence="3" id="KW-1185">Reference proteome</keyword>